<dbReference type="Proteomes" id="UP000262878">
    <property type="component" value="Unassembled WGS sequence"/>
</dbReference>
<proteinExistence type="predicted"/>
<protein>
    <recommendedName>
        <fullName evidence="5">DUF3466 domain-containing protein</fullName>
    </recommendedName>
</protein>
<feature type="chain" id="PRO_5016848748" description="DUF3466 domain-containing protein" evidence="2">
    <location>
        <begin position="25"/>
        <end position="575"/>
    </location>
</feature>
<comment type="caution">
    <text evidence="3">The sequence shown here is derived from an EMBL/GenBank/DDBJ whole genome shotgun (WGS) entry which is preliminary data.</text>
</comment>
<sequence length="575" mass="62517">MMKPFSKHLLVASVLAGCSVTASADTFSIEEIATADNFRNSFPRDLNEQGFIVGVSSFQTNVDIDLSQLTATQLAALGITDIEEVTELTPAQYDYIVNALAANVNNNFLQKSIAPYQAFMYDGVTQSVSFFDQPDDVSTITHLNSINAANTAVGMGYGAYKPVEFTYKNADDEDVTRTYYVRDFISRGVWYQDGQTTTIAPPDQSVLGGESALMDVNDSGLAAGYASIGLSPGATTTIDNCTPAEDSDAIQTRPLEVCASELWIDLHNATANNIAPILFYSRSNYASRRSIYDIRGFLWQLDANGEVISSTELGTLAERREDDQSDFSSYAFAVNNNGIAVGQSFTYHPSRGPIRMPAIFIDGEAIPVTESDEYYWGSANAINDNNRVVGYLTSTRAANLRNTGFYYDVDSATLETLPGFFEGSSTVPSDINNNGVVVGTGEIEPSLSSSRRRVGFVYDTAAENAEFINLNDAIACDSPYFIVDARAITDSGEVVASALKTEEYVDGEGNTQTRQVSVTIKMDPIEGELNNCREEENKVERSGASFGGFPLAGLSLLGFFITLSRRRQLKNIKKS</sequence>
<dbReference type="EMBL" id="DMUP01000184">
    <property type="protein sequence ID" value="HAR56692.1"/>
    <property type="molecule type" value="Genomic_DNA"/>
</dbReference>
<feature type="transmembrane region" description="Helical" evidence="1">
    <location>
        <begin position="543"/>
        <end position="563"/>
    </location>
</feature>
<dbReference type="PROSITE" id="PS51257">
    <property type="entry name" value="PROKAR_LIPOPROTEIN"/>
    <property type="match status" value="1"/>
</dbReference>
<keyword evidence="1" id="KW-1133">Transmembrane helix</keyword>
<keyword evidence="2" id="KW-0732">Signal</keyword>
<evidence type="ECO:0000313" key="3">
    <source>
        <dbReference type="EMBL" id="HAR56692.1"/>
    </source>
</evidence>
<dbReference type="STRING" id="314276.OS145_06192"/>
<reference evidence="3 4" key="1">
    <citation type="journal article" date="2018" name="Nat. Biotechnol.">
        <title>A standardized bacterial taxonomy based on genome phylogeny substantially revises the tree of life.</title>
        <authorList>
            <person name="Parks D.H."/>
            <person name="Chuvochina M."/>
            <person name="Waite D.W."/>
            <person name="Rinke C."/>
            <person name="Skarshewski A."/>
            <person name="Chaumeil P.A."/>
            <person name="Hugenholtz P."/>
        </authorList>
    </citation>
    <scope>NUCLEOTIDE SEQUENCE [LARGE SCALE GENOMIC DNA]</scope>
    <source>
        <strain evidence="3">UBA9360</strain>
    </source>
</reference>
<evidence type="ECO:0008006" key="5">
    <source>
        <dbReference type="Google" id="ProtNLM"/>
    </source>
</evidence>
<dbReference type="InterPro" id="IPR022562">
    <property type="entry name" value="DUF3466"/>
</dbReference>
<keyword evidence="1" id="KW-0812">Transmembrane</keyword>
<keyword evidence="1" id="KW-0472">Membrane</keyword>
<dbReference type="AlphaFoldDB" id="A0A348WQ80"/>
<organism evidence="3 4">
    <name type="scientific">Idiomarina baltica</name>
    <dbReference type="NCBI Taxonomy" id="190892"/>
    <lineage>
        <taxon>Bacteria</taxon>
        <taxon>Pseudomonadati</taxon>
        <taxon>Pseudomonadota</taxon>
        <taxon>Gammaproteobacteria</taxon>
        <taxon>Alteromonadales</taxon>
        <taxon>Idiomarinaceae</taxon>
        <taxon>Idiomarina</taxon>
    </lineage>
</organism>
<evidence type="ECO:0000256" key="2">
    <source>
        <dbReference type="SAM" id="SignalP"/>
    </source>
</evidence>
<evidence type="ECO:0000313" key="4">
    <source>
        <dbReference type="Proteomes" id="UP000262878"/>
    </source>
</evidence>
<gene>
    <name evidence="3" type="ORF">DCR58_07905</name>
</gene>
<feature type="signal peptide" evidence="2">
    <location>
        <begin position="1"/>
        <end position="24"/>
    </location>
</feature>
<dbReference type="Pfam" id="PF11949">
    <property type="entry name" value="DUF3466"/>
    <property type="match status" value="1"/>
</dbReference>
<evidence type="ECO:0000256" key="1">
    <source>
        <dbReference type="SAM" id="Phobius"/>
    </source>
</evidence>
<name>A0A348WQ80_9GAMM</name>
<accession>A0A348WQ80</accession>